<keyword evidence="2" id="KW-1185">Reference proteome</keyword>
<comment type="caution">
    <text evidence="1">The sequence shown here is derived from an EMBL/GenBank/DDBJ whole genome shotgun (WGS) entry which is preliminary data.</text>
</comment>
<evidence type="ECO:0000313" key="1">
    <source>
        <dbReference type="EMBL" id="MBB5320173.1"/>
    </source>
</evidence>
<dbReference type="Proteomes" id="UP000591735">
    <property type="component" value="Unassembled WGS sequence"/>
</dbReference>
<dbReference type="Gene3D" id="3.40.50.720">
    <property type="entry name" value="NAD(P)-binding Rossmann-like Domain"/>
    <property type="match status" value="1"/>
</dbReference>
<gene>
    <name evidence="1" type="ORF">HNR38_000645</name>
</gene>
<proteinExistence type="predicted"/>
<dbReference type="RefSeq" id="WP_183699755.1">
    <property type="nucleotide sequence ID" value="NZ_JACHFE010000002.1"/>
</dbReference>
<organism evidence="1 2">
    <name type="scientific">Marinobacter oulmenensis</name>
    <dbReference type="NCBI Taxonomy" id="643747"/>
    <lineage>
        <taxon>Bacteria</taxon>
        <taxon>Pseudomonadati</taxon>
        <taxon>Pseudomonadota</taxon>
        <taxon>Gammaproteobacteria</taxon>
        <taxon>Pseudomonadales</taxon>
        <taxon>Marinobacteraceae</taxon>
        <taxon>Marinobacter</taxon>
    </lineage>
</organism>
<reference evidence="1 2" key="1">
    <citation type="submission" date="2020-08" db="EMBL/GenBank/DDBJ databases">
        <title>Genomic Encyclopedia of Type Strains, Phase IV (KMG-IV): sequencing the most valuable type-strain genomes for metagenomic binning, comparative biology and taxonomic classification.</title>
        <authorList>
            <person name="Goeker M."/>
        </authorList>
    </citation>
    <scope>NUCLEOTIDE SEQUENCE [LARGE SCALE GENOMIC DNA]</scope>
    <source>
        <strain evidence="1 2">DSM 22359</strain>
    </source>
</reference>
<dbReference type="SUPFAM" id="SSF51735">
    <property type="entry name" value="NAD(P)-binding Rossmann-fold domains"/>
    <property type="match status" value="1"/>
</dbReference>
<protein>
    <recommendedName>
        <fullName evidence="3">Saccharopine dehydrogenase</fullName>
    </recommendedName>
</protein>
<dbReference type="EMBL" id="JACHFE010000002">
    <property type="protein sequence ID" value="MBB5320173.1"/>
    <property type="molecule type" value="Genomic_DNA"/>
</dbReference>
<name>A0A840U7I3_9GAMM</name>
<dbReference type="AlphaFoldDB" id="A0A840U7I3"/>
<evidence type="ECO:0008006" key="3">
    <source>
        <dbReference type="Google" id="ProtNLM"/>
    </source>
</evidence>
<evidence type="ECO:0000313" key="2">
    <source>
        <dbReference type="Proteomes" id="UP000591735"/>
    </source>
</evidence>
<sequence length="336" mass="35850">MSSNPILLVGGSGIVGRQTARYLRDAHPDVPLLIGGRDRERANAAAAEIGNAEGIAIDLTAPDLGLGERSISALALFFKDDAIACLQFAQARGIPYMSISSGVHEIGPEVAAYMHKPNAAPVVLGAEWLVGATTVPAMEAAKSFARIDSVQISAIIDEQDINGPATDIDMERLTKTLPAALTVQDGHYLWRTGTDAQTQVVALDGREMPAEVFSPYDVLVLANETGAREVRFRLAVGESSSRRLGKPLSTEIIMELSGEDHAEQPLQIRQAVVHPEGQMPLTGLGVAMVLERLAGLSGQPVPPGLYFPFQLLNPARYLHQLTSIGGEILKLDAHSQ</sequence>
<dbReference type="InterPro" id="IPR036291">
    <property type="entry name" value="NAD(P)-bd_dom_sf"/>
</dbReference>
<accession>A0A840U7I3</accession>